<keyword evidence="3" id="KW-1185">Reference proteome</keyword>
<gene>
    <name evidence="2" type="ORF">EV378_6220</name>
</gene>
<dbReference type="Proteomes" id="UP000295560">
    <property type="component" value="Unassembled WGS sequence"/>
</dbReference>
<dbReference type="OrthoDB" id="5723200at2"/>
<dbReference type="RefSeq" id="WP_132430917.1">
    <property type="nucleotide sequence ID" value="NZ_SMFZ01000002.1"/>
</dbReference>
<reference evidence="2 3" key="1">
    <citation type="submission" date="2019-03" db="EMBL/GenBank/DDBJ databases">
        <title>Sequencing the genomes of 1000 actinobacteria strains.</title>
        <authorList>
            <person name="Klenk H.-P."/>
        </authorList>
    </citation>
    <scope>NUCLEOTIDE SEQUENCE [LARGE SCALE GENOMIC DNA]</scope>
    <source>
        <strain evidence="2 3">DSM 44969</strain>
    </source>
</reference>
<dbReference type="AlphaFoldDB" id="A0A4R1HPA1"/>
<evidence type="ECO:0000313" key="3">
    <source>
        <dbReference type="Proteomes" id="UP000295560"/>
    </source>
</evidence>
<protein>
    <submittedName>
        <fullName evidence="2">Alkanesulfonate monooxygenase SsuD/methylene tetrahydromethanopterin reductase-like flavin-dependent oxidoreductase (Luciferase family)</fullName>
    </submittedName>
</protein>
<sequence length="281" mass="29753">MKTGVGLPNMIPGTPAGDLLTWARTAERRNFSTLSVVDRLVYGGHEPVVALTAAAAVTTGIHLSTQVLIAPYRSATAPLAAQLASLQQLSGNRLSVGVSSGVRPDDYEAAGASYHDRGRRLDKMIEEMTGMWSEGRVCARPDVLPELLVGGRSEAALRRTARYADGVVVTNPPASYPERAAQAQELWSEAGRPGGPRMVAQLYYALGPDADEVASGYLHDYFAFAGPAAEFLAKGALTSPDAIREARDAYAAAGCDELVLLPCSSDPDQLELLGDVLELGR</sequence>
<dbReference type="GO" id="GO:0016705">
    <property type="term" value="F:oxidoreductase activity, acting on paired donors, with incorporation or reduction of molecular oxygen"/>
    <property type="evidence" value="ECO:0007669"/>
    <property type="project" value="InterPro"/>
</dbReference>
<keyword evidence="2" id="KW-0503">Monooxygenase</keyword>
<dbReference type="InterPro" id="IPR036661">
    <property type="entry name" value="Luciferase-like_sf"/>
</dbReference>
<dbReference type="PANTHER" id="PTHR30011">
    <property type="entry name" value="ALKANESULFONATE MONOOXYGENASE-RELATED"/>
    <property type="match status" value="1"/>
</dbReference>
<dbReference type="SUPFAM" id="SSF51679">
    <property type="entry name" value="Bacterial luciferase-like"/>
    <property type="match status" value="1"/>
</dbReference>
<evidence type="ECO:0000313" key="2">
    <source>
        <dbReference type="EMBL" id="TCK22220.1"/>
    </source>
</evidence>
<dbReference type="InterPro" id="IPR051260">
    <property type="entry name" value="Diverse_substr_monoxygenases"/>
</dbReference>
<dbReference type="Pfam" id="PF00296">
    <property type="entry name" value="Bac_luciferase"/>
    <property type="match status" value="1"/>
</dbReference>
<feature type="domain" description="Luciferase-like" evidence="1">
    <location>
        <begin position="14"/>
        <end position="232"/>
    </location>
</feature>
<dbReference type="Gene3D" id="3.20.20.30">
    <property type="entry name" value="Luciferase-like domain"/>
    <property type="match status" value="1"/>
</dbReference>
<accession>A0A4R1HPA1</accession>
<organism evidence="2 3">
    <name type="scientific">Pseudonocardia endophytica</name>
    <dbReference type="NCBI Taxonomy" id="401976"/>
    <lineage>
        <taxon>Bacteria</taxon>
        <taxon>Bacillati</taxon>
        <taxon>Actinomycetota</taxon>
        <taxon>Actinomycetes</taxon>
        <taxon>Pseudonocardiales</taxon>
        <taxon>Pseudonocardiaceae</taxon>
        <taxon>Pseudonocardia</taxon>
    </lineage>
</organism>
<name>A0A4R1HPA1_PSEEN</name>
<dbReference type="PANTHER" id="PTHR30011:SF32">
    <property type="entry name" value="CONSERVED PROTEIN"/>
    <property type="match status" value="1"/>
</dbReference>
<dbReference type="EMBL" id="SMFZ01000002">
    <property type="protein sequence ID" value="TCK22220.1"/>
    <property type="molecule type" value="Genomic_DNA"/>
</dbReference>
<comment type="caution">
    <text evidence="2">The sequence shown here is derived from an EMBL/GenBank/DDBJ whole genome shotgun (WGS) entry which is preliminary data.</text>
</comment>
<dbReference type="GO" id="GO:0004497">
    <property type="term" value="F:monooxygenase activity"/>
    <property type="evidence" value="ECO:0007669"/>
    <property type="project" value="UniProtKB-KW"/>
</dbReference>
<proteinExistence type="predicted"/>
<keyword evidence="2" id="KW-0560">Oxidoreductase</keyword>
<evidence type="ECO:0000259" key="1">
    <source>
        <dbReference type="Pfam" id="PF00296"/>
    </source>
</evidence>
<dbReference type="InterPro" id="IPR011251">
    <property type="entry name" value="Luciferase-like_dom"/>
</dbReference>